<feature type="region of interest" description="Disordered" evidence="7">
    <location>
        <begin position="799"/>
        <end position="836"/>
    </location>
</feature>
<dbReference type="PRINTS" id="PR00704">
    <property type="entry name" value="CALPAIN"/>
</dbReference>
<name>A0A9X0DHW0_9HELO</name>
<evidence type="ECO:0000256" key="3">
    <source>
        <dbReference type="ARBA" id="ARBA00022801"/>
    </source>
</evidence>
<evidence type="ECO:0000313" key="10">
    <source>
        <dbReference type="Proteomes" id="UP001152300"/>
    </source>
</evidence>
<feature type="compositionally biased region" description="Basic and acidic residues" evidence="7">
    <location>
        <begin position="617"/>
        <end position="645"/>
    </location>
</feature>
<dbReference type="Gene3D" id="3.90.70.10">
    <property type="entry name" value="Cysteine proteinases"/>
    <property type="match status" value="1"/>
</dbReference>
<dbReference type="OrthoDB" id="424753at2759"/>
<feature type="compositionally biased region" description="Basic residues" evidence="7">
    <location>
        <begin position="659"/>
        <end position="682"/>
    </location>
</feature>
<sequence length="988" mass="110804">MVVPPSPGLGKFSKRFNKVATPSSPPSCDSSSDDSSDDEFQKVKKQGPGGNIVFVPAADIKKTKHISPQDAIDEFWAKFKSKTPGKASTVLPKNLYTTKAGQKASKPVTRGKNAVASYEEAAALCKAKVAKIVKECRRVNQKYRDPHFDIEFDLKWGKGDCLQMLGNTSEKLIPTFSPGSVKRVGDIFDNPQFYVSGATANDIRQGRDGDCWFMAALCTLGNKPGLIEKVCVARDEQIGVYGFVFHRDGEWRSEIIDDKLYLTKPDYDESWIERNLIEDRQRINSEEDYRKIYQSNSGALYFAQCEDPNETWLPLLEKAYAKAHGDYAAIEGGFTGEGLEDLTGGVTTEIFSTDILDKEYFWKEELLKVNKDFLFGCAAGIFWGRGYRKGIYEGHAYSVLRAVEMDGQRLVLLRNPWGEGEWKGAWSDGSKEWTPEWMKKLEHRFGDDGSFWMSYDDLLKKFQTFDRTRLFTEEWKVTQSWASMEVPWTVNYHDTKFSFTLDNAAPVMIVLSQLDSRYFCGLEGQYRFELSFRIHQAGEEDYIVRSHGNYWMRRSVTAELELPAGGYDVLMKVKAFKDPSSLPVEYVVRNNAKKRRDKLSRIGLSYDLAHAKGIVKETPEEKKARKEGEEKRKNKVRKEVKERLMKEKKKRVHNDNKEKRKVQTKKIKRMAKAKTKKARKAAQKAAEKEAKKTAEDVAKVVAEQTAKEAGDKDPKAEVKIVEVKSTEVETKDDGKTKSDGALPDKASETEKPAIRPVATSEGLGNTTNIGGPANTETGAKSKEDKVIQLKAINVDVKLVTATNPSASTSTLTTVTDPPKAPIDDSDDSDDSDLESICSDISDITVGVLDDIIEAETNAISPPSSNNSEEEDEFEKDPWNAVLVVGLRVYSKESAVTVTVKRERKWEEPQKKKKKRDIMGEEISSDEEEEEDPMEVGEKKLDVDDSAADAADKAVESVVDSPVEEKTDPIEEEGEGKGKYSESSSVVIV</sequence>
<protein>
    <recommendedName>
        <fullName evidence="8">Calpain catalytic domain-containing protein</fullName>
    </recommendedName>
</protein>
<feature type="compositionally biased region" description="Basic and acidic residues" evidence="7">
    <location>
        <begin position="899"/>
        <end position="909"/>
    </location>
</feature>
<organism evidence="9 10">
    <name type="scientific">Sclerotinia nivalis</name>
    <dbReference type="NCBI Taxonomy" id="352851"/>
    <lineage>
        <taxon>Eukaryota</taxon>
        <taxon>Fungi</taxon>
        <taxon>Dikarya</taxon>
        <taxon>Ascomycota</taxon>
        <taxon>Pezizomycotina</taxon>
        <taxon>Leotiomycetes</taxon>
        <taxon>Helotiales</taxon>
        <taxon>Sclerotiniaceae</taxon>
        <taxon>Sclerotinia</taxon>
    </lineage>
</organism>
<dbReference type="Pfam" id="PF00648">
    <property type="entry name" value="Peptidase_C2"/>
    <property type="match status" value="1"/>
</dbReference>
<keyword evidence="4 6" id="KW-0788">Thiol protease</keyword>
<feature type="region of interest" description="Disordered" evidence="7">
    <location>
        <begin position="854"/>
        <end position="876"/>
    </location>
</feature>
<dbReference type="InterPro" id="IPR038765">
    <property type="entry name" value="Papain-like_cys_pep_sf"/>
</dbReference>
<feature type="compositionally biased region" description="Basic and acidic residues" evidence="7">
    <location>
        <begin position="962"/>
        <end position="979"/>
    </location>
</feature>
<evidence type="ECO:0000256" key="6">
    <source>
        <dbReference type="PROSITE-ProRule" id="PRU00239"/>
    </source>
</evidence>
<evidence type="ECO:0000256" key="2">
    <source>
        <dbReference type="ARBA" id="ARBA00022670"/>
    </source>
</evidence>
<dbReference type="EMBL" id="JAPEIS010000010">
    <property type="protein sequence ID" value="KAJ8062252.1"/>
    <property type="molecule type" value="Genomic_DNA"/>
</dbReference>
<dbReference type="PROSITE" id="PS50203">
    <property type="entry name" value="CALPAIN_CAT"/>
    <property type="match status" value="1"/>
</dbReference>
<evidence type="ECO:0000256" key="1">
    <source>
        <dbReference type="ARBA" id="ARBA00007623"/>
    </source>
</evidence>
<evidence type="ECO:0000256" key="4">
    <source>
        <dbReference type="ARBA" id="ARBA00022807"/>
    </source>
</evidence>
<dbReference type="PANTHER" id="PTHR10183">
    <property type="entry name" value="CALPAIN"/>
    <property type="match status" value="1"/>
</dbReference>
<feature type="active site" evidence="5 6">
    <location>
        <position position="415"/>
    </location>
</feature>
<feature type="region of interest" description="Disordered" evidence="7">
    <location>
        <begin position="1"/>
        <end position="48"/>
    </location>
</feature>
<evidence type="ECO:0000256" key="7">
    <source>
        <dbReference type="SAM" id="MobiDB-lite"/>
    </source>
</evidence>
<dbReference type="AlphaFoldDB" id="A0A9X0DHW0"/>
<proteinExistence type="inferred from homology"/>
<feature type="active site" evidence="5 6">
    <location>
        <position position="211"/>
    </location>
</feature>
<dbReference type="CDD" id="cd00044">
    <property type="entry name" value="CysPc"/>
    <property type="match status" value="1"/>
</dbReference>
<dbReference type="GO" id="GO:0006508">
    <property type="term" value="P:proteolysis"/>
    <property type="evidence" value="ECO:0007669"/>
    <property type="project" value="UniProtKB-KW"/>
</dbReference>
<feature type="compositionally biased region" description="Acidic residues" evidence="7">
    <location>
        <begin position="922"/>
        <end position="934"/>
    </location>
</feature>
<dbReference type="InterPro" id="IPR022684">
    <property type="entry name" value="Calpain_cysteine_protease"/>
</dbReference>
<feature type="domain" description="Calpain catalytic" evidence="8">
    <location>
        <begin position="182"/>
        <end position="471"/>
    </location>
</feature>
<evidence type="ECO:0000259" key="8">
    <source>
        <dbReference type="PROSITE" id="PS50203"/>
    </source>
</evidence>
<feature type="compositionally biased region" description="Polar residues" evidence="7">
    <location>
        <begin position="800"/>
        <end position="815"/>
    </location>
</feature>
<accession>A0A9X0DHW0</accession>
<comment type="caution">
    <text evidence="9">The sequence shown here is derived from an EMBL/GenBank/DDBJ whole genome shotgun (WGS) entry which is preliminary data.</text>
</comment>
<evidence type="ECO:0000313" key="9">
    <source>
        <dbReference type="EMBL" id="KAJ8062252.1"/>
    </source>
</evidence>
<comment type="similarity">
    <text evidence="1">Belongs to the peptidase C2 family.</text>
</comment>
<feature type="region of interest" description="Disordered" evidence="7">
    <location>
        <begin position="897"/>
        <end position="988"/>
    </location>
</feature>
<feature type="active site" evidence="5 6">
    <location>
        <position position="395"/>
    </location>
</feature>
<evidence type="ECO:0000256" key="5">
    <source>
        <dbReference type="PIRSR" id="PIRSR622684-1"/>
    </source>
</evidence>
<dbReference type="SMART" id="SM00230">
    <property type="entry name" value="CysPc"/>
    <property type="match status" value="1"/>
</dbReference>
<feature type="compositionally biased region" description="Basic and acidic residues" evidence="7">
    <location>
        <begin position="705"/>
        <end position="738"/>
    </location>
</feature>
<dbReference type="PANTHER" id="PTHR10183:SF379">
    <property type="entry name" value="CALPAIN-5"/>
    <property type="match status" value="1"/>
</dbReference>
<dbReference type="Proteomes" id="UP001152300">
    <property type="component" value="Unassembled WGS sequence"/>
</dbReference>
<feature type="compositionally biased region" description="Acidic residues" evidence="7">
    <location>
        <begin position="823"/>
        <end position="833"/>
    </location>
</feature>
<dbReference type="FunFam" id="3.90.70.10:FF:000072">
    <property type="entry name" value="Cysteine proteinase"/>
    <property type="match status" value="1"/>
</dbReference>
<keyword evidence="10" id="KW-1185">Reference proteome</keyword>
<reference evidence="9" key="1">
    <citation type="submission" date="2022-11" db="EMBL/GenBank/DDBJ databases">
        <title>Genome Resource of Sclerotinia nivalis Strain SnTB1, a Plant Pathogen Isolated from American Ginseng.</title>
        <authorList>
            <person name="Fan S."/>
        </authorList>
    </citation>
    <scope>NUCLEOTIDE SEQUENCE</scope>
    <source>
        <strain evidence="9">SnTB1</strain>
    </source>
</reference>
<feature type="region of interest" description="Disordered" evidence="7">
    <location>
        <begin position="617"/>
        <end position="784"/>
    </location>
</feature>
<feature type="compositionally biased region" description="Basic and acidic residues" evidence="7">
    <location>
        <begin position="685"/>
        <end position="698"/>
    </location>
</feature>
<dbReference type="SUPFAM" id="SSF54001">
    <property type="entry name" value="Cysteine proteinases"/>
    <property type="match status" value="1"/>
</dbReference>
<keyword evidence="3 6" id="KW-0378">Hydrolase</keyword>
<dbReference type="GO" id="GO:0004198">
    <property type="term" value="F:calcium-dependent cysteine-type endopeptidase activity"/>
    <property type="evidence" value="ECO:0007669"/>
    <property type="project" value="InterPro"/>
</dbReference>
<keyword evidence="2 6" id="KW-0645">Protease</keyword>
<feature type="compositionally biased region" description="Polar residues" evidence="7">
    <location>
        <begin position="762"/>
        <end position="778"/>
    </location>
</feature>
<dbReference type="InterPro" id="IPR001300">
    <property type="entry name" value="Peptidase_C2_calpain_cat"/>
</dbReference>
<gene>
    <name evidence="9" type="ORF">OCU04_008800</name>
</gene>